<dbReference type="EMBL" id="VSRR010005643">
    <property type="protein sequence ID" value="MPC42995.1"/>
    <property type="molecule type" value="Genomic_DNA"/>
</dbReference>
<reference evidence="2 3" key="1">
    <citation type="submission" date="2019-05" db="EMBL/GenBank/DDBJ databases">
        <title>Another draft genome of Portunus trituberculatus and its Hox gene families provides insights of decapod evolution.</title>
        <authorList>
            <person name="Jeong J.-H."/>
            <person name="Song I."/>
            <person name="Kim S."/>
            <person name="Choi T."/>
            <person name="Kim D."/>
            <person name="Ryu S."/>
            <person name="Kim W."/>
        </authorList>
    </citation>
    <scope>NUCLEOTIDE SEQUENCE [LARGE SCALE GENOMIC DNA]</scope>
    <source>
        <tissue evidence="2">Muscle</tissue>
    </source>
</reference>
<feature type="region of interest" description="Disordered" evidence="1">
    <location>
        <begin position="45"/>
        <end position="64"/>
    </location>
</feature>
<keyword evidence="3" id="KW-1185">Reference proteome</keyword>
<organism evidence="2 3">
    <name type="scientific">Portunus trituberculatus</name>
    <name type="common">Swimming crab</name>
    <name type="synonym">Neptunus trituberculatus</name>
    <dbReference type="NCBI Taxonomy" id="210409"/>
    <lineage>
        <taxon>Eukaryota</taxon>
        <taxon>Metazoa</taxon>
        <taxon>Ecdysozoa</taxon>
        <taxon>Arthropoda</taxon>
        <taxon>Crustacea</taxon>
        <taxon>Multicrustacea</taxon>
        <taxon>Malacostraca</taxon>
        <taxon>Eumalacostraca</taxon>
        <taxon>Eucarida</taxon>
        <taxon>Decapoda</taxon>
        <taxon>Pleocyemata</taxon>
        <taxon>Brachyura</taxon>
        <taxon>Eubrachyura</taxon>
        <taxon>Portunoidea</taxon>
        <taxon>Portunidae</taxon>
        <taxon>Portuninae</taxon>
        <taxon>Portunus</taxon>
    </lineage>
</organism>
<proteinExistence type="predicted"/>
<evidence type="ECO:0000256" key="1">
    <source>
        <dbReference type="SAM" id="MobiDB-lite"/>
    </source>
</evidence>
<accession>A0A5B7FBX2</accession>
<protein>
    <submittedName>
        <fullName evidence="2">Uncharacterized protein</fullName>
    </submittedName>
</protein>
<comment type="caution">
    <text evidence="2">The sequence shown here is derived from an EMBL/GenBank/DDBJ whole genome shotgun (WGS) entry which is preliminary data.</text>
</comment>
<dbReference type="AlphaFoldDB" id="A0A5B7FBX2"/>
<evidence type="ECO:0000313" key="2">
    <source>
        <dbReference type="EMBL" id="MPC42995.1"/>
    </source>
</evidence>
<name>A0A5B7FBX2_PORTR</name>
<sequence length="64" mass="7518">MMRTQLQLRSEPLQLIMQSNCSPQYSLLAEYLIGRHRHSYVNKAKSEVTSGAREQRIQVHKTFQ</sequence>
<gene>
    <name evidence="2" type="ORF">E2C01_036630</name>
</gene>
<evidence type="ECO:0000313" key="3">
    <source>
        <dbReference type="Proteomes" id="UP000324222"/>
    </source>
</evidence>
<dbReference type="Proteomes" id="UP000324222">
    <property type="component" value="Unassembled WGS sequence"/>
</dbReference>